<feature type="region of interest" description="Disordered" evidence="1">
    <location>
        <begin position="103"/>
        <end position="130"/>
    </location>
</feature>
<feature type="region of interest" description="Disordered" evidence="1">
    <location>
        <begin position="153"/>
        <end position="181"/>
    </location>
</feature>
<dbReference type="AlphaFoldDB" id="A0ABD0LZC7"/>
<evidence type="ECO:0000256" key="1">
    <source>
        <dbReference type="SAM" id="MobiDB-lite"/>
    </source>
</evidence>
<keyword evidence="2" id="KW-0812">Transmembrane</keyword>
<evidence type="ECO:0000313" key="3">
    <source>
        <dbReference type="EMBL" id="KAK7504369.1"/>
    </source>
</evidence>
<comment type="caution">
    <text evidence="3">The sequence shown here is derived from an EMBL/GenBank/DDBJ whole genome shotgun (WGS) entry which is preliminary data.</text>
</comment>
<feature type="compositionally biased region" description="Low complexity" evidence="1">
    <location>
        <begin position="119"/>
        <end position="130"/>
    </location>
</feature>
<evidence type="ECO:0008006" key="5">
    <source>
        <dbReference type="Google" id="ProtNLM"/>
    </source>
</evidence>
<accession>A0ABD0LZC7</accession>
<dbReference type="InterPro" id="IPR027417">
    <property type="entry name" value="P-loop_NTPase"/>
</dbReference>
<dbReference type="Gene3D" id="3.40.50.300">
    <property type="entry name" value="P-loop containing nucleotide triphosphate hydrolases"/>
    <property type="match status" value="1"/>
</dbReference>
<dbReference type="Proteomes" id="UP001519460">
    <property type="component" value="Unassembled WGS sequence"/>
</dbReference>
<dbReference type="PANTHER" id="PTHR15723:SF0">
    <property type="entry name" value="CARBOHYDRATE SULFOTRANSFERASE 15"/>
    <property type="match status" value="1"/>
</dbReference>
<proteinExistence type="predicted"/>
<feature type="non-terminal residue" evidence="3">
    <location>
        <position position="1"/>
    </location>
</feature>
<keyword evidence="2" id="KW-1133">Transmembrane helix</keyword>
<dbReference type="EMBL" id="JACVVK020000015">
    <property type="protein sequence ID" value="KAK7504369.1"/>
    <property type="molecule type" value="Genomic_DNA"/>
</dbReference>
<evidence type="ECO:0000256" key="2">
    <source>
        <dbReference type="SAM" id="Phobius"/>
    </source>
</evidence>
<evidence type="ECO:0000313" key="4">
    <source>
        <dbReference type="Proteomes" id="UP001519460"/>
    </source>
</evidence>
<keyword evidence="4" id="KW-1185">Reference proteome</keyword>
<name>A0ABD0LZC7_9CAEN</name>
<dbReference type="InterPro" id="IPR052654">
    <property type="entry name" value="CS_Sulfotransferase"/>
</dbReference>
<dbReference type="PANTHER" id="PTHR15723">
    <property type="entry name" value="CARBOHYDRATE SULFOTRANSFERASE 15"/>
    <property type="match status" value="1"/>
</dbReference>
<feature type="transmembrane region" description="Helical" evidence="2">
    <location>
        <begin position="12"/>
        <end position="33"/>
    </location>
</feature>
<organism evidence="3 4">
    <name type="scientific">Batillaria attramentaria</name>
    <dbReference type="NCBI Taxonomy" id="370345"/>
    <lineage>
        <taxon>Eukaryota</taxon>
        <taxon>Metazoa</taxon>
        <taxon>Spiralia</taxon>
        <taxon>Lophotrochozoa</taxon>
        <taxon>Mollusca</taxon>
        <taxon>Gastropoda</taxon>
        <taxon>Caenogastropoda</taxon>
        <taxon>Sorbeoconcha</taxon>
        <taxon>Cerithioidea</taxon>
        <taxon>Batillariidae</taxon>
        <taxon>Batillaria</taxon>
    </lineage>
</organism>
<reference evidence="3 4" key="1">
    <citation type="journal article" date="2023" name="Sci. Data">
        <title>Genome assembly of the Korean intertidal mud-creeper Batillaria attramentaria.</title>
        <authorList>
            <person name="Patra A.K."/>
            <person name="Ho P.T."/>
            <person name="Jun S."/>
            <person name="Lee S.J."/>
            <person name="Kim Y."/>
            <person name="Won Y.J."/>
        </authorList>
    </citation>
    <scope>NUCLEOTIDE SEQUENCE [LARGE SCALE GENOMIC DNA]</scope>
    <source>
        <strain evidence="3">Wonlab-2016</strain>
    </source>
</reference>
<dbReference type="SUPFAM" id="SSF52540">
    <property type="entry name" value="P-loop containing nucleoside triphosphate hydrolases"/>
    <property type="match status" value="1"/>
</dbReference>
<protein>
    <recommendedName>
        <fullName evidence="5">Sulfotransferase</fullName>
    </recommendedName>
</protein>
<sequence>PTTPVTCLKRMRLPLLAATISMCFLLVLDMFVLGPGNLSVEDKAEQQQNVEDSQDKDDRKALRFSQEDWDNVQESDDWDQIFDSAAWSSLLFEGYVGANVKDEPPLRRVRNPGGGAGGKPAIPKDGSLKQGGAAKTATAAVISLNLDGGAVPPSEALSGKAAKKKKKAKKSETSGPPEVLDKFEPVPTKADWFHTSWKRSATYGMSKVFVEDEPLYKACASDVVVQRSWRETFLTLGPFGYMGRSKNPCWYPKDAKFTCIPHFFLAGAAGPGTADVMRKIMIHPYVLGHAEQIYWWDLGRHEGKTWDWYRENFQKEIDQILLDINDHKSSSKVFGDGTNTYFAAPTGWERLSGNENCQEPRITLASHIRRLRVKGLVIVVLPHPTRRMLAEFRMLSKGKVNPSQFHQYLVQAVKTYKDCFAKYSLRQCAYNKTVADSVKISLHEGMYSIYMEDWKRIFPPEQFKVIRFEDYVMNMVPTLESLYTFVGLPQVDPSQLAIAANPNTKEFRELVRNHNAGSFLPESIKMLNEFYEPFLKVLGEVMEDPKFTFKDT</sequence>
<gene>
    <name evidence="3" type="ORF">BaRGS_00004235</name>
</gene>
<keyword evidence="2" id="KW-0472">Membrane</keyword>